<comment type="caution">
    <text evidence="1">The sequence shown here is derived from an EMBL/GenBank/DDBJ whole genome shotgun (WGS) entry which is preliminary data.</text>
</comment>
<gene>
    <name evidence="1" type="ORF">QWY28_00900</name>
</gene>
<keyword evidence="2" id="KW-1185">Reference proteome</keyword>
<evidence type="ECO:0000313" key="2">
    <source>
        <dbReference type="Proteomes" id="UP001168620"/>
    </source>
</evidence>
<proteinExistence type="predicted"/>
<name>A0ABT8FBC9_9ACTN</name>
<organism evidence="1 2">
    <name type="scientific">Nocardioides oceani</name>
    <dbReference type="NCBI Taxonomy" id="3058369"/>
    <lineage>
        <taxon>Bacteria</taxon>
        <taxon>Bacillati</taxon>
        <taxon>Actinomycetota</taxon>
        <taxon>Actinomycetes</taxon>
        <taxon>Propionibacteriales</taxon>
        <taxon>Nocardioidaceae</taxon>
        <taxon>Nocardioides</taxon>
    </lineage>
</organism>
<dbReference type="RefSeq" id="WP_300950419.1">
    <property type="nucleotide sequence ID" value="NZ_JAUHJQ010000001.1"/>
</dbReference>
<reference evidence="1" key="1">
    <citation type="submission" date="2023-06" db="EMBL/GenBank/DDBJ databases">
        <title>Draft genome sequence of Nocardioides sp. SOB77.</title>
        <authorList>
            <person name="Zhang G."/>
        </authorList>
    </citation>
    <scope>NUCLEOTIDE SEQUENCE</scope>
    <source>
        <strain evidence="1">SOB77</strain>
    </source>
</reference>
<accession>A0ABT8FBC9</accession>
<evidence type="ECO:0000313" key="1">
    <source>
        <dbReference type="EMBL" id="MDN4171492.1"/>
    </source>
</evidence>
<sequence length="159" mass="16875">MSILTLATRTASVVRPQAVPLRGRLFRRGLEQPVGHACFDEPGTDDVVVTESREAALLGPQAPVRGLTVQVPMPEGEDLTLVLAATTWSRVSRRVRHGLPGQEWTMTGVLAAPGEAEDGEPLLVAARMVGGSTAELAVARQGEPWQEFGCLIISSQVAA</sequence>
<protein>
    <submittedName>
        <fullName evidence="1">Uncharacterized protein</fullName>
    </submittedName>
</protein>
<dbReference type="Proteomes" id="UP001168620">
    <property type="component" value="Unassembled WGS sequence"/>
</dbReference>
<dbReference type="EMBL" id="JAUHJQ010000001">
    <property type="protein sequence ID" value="MDN4171492.1"/>
    <property type="molecule type" value="Genomic_DNA"/>
</dbReference>